<keyword evidence="2 4" id="KW-0560">Oxidoreductase</keyword>
<feature type="domain" description="D-isomer specific 2-hydroxyacid dehydrogenase catalytic" evidence="5">
    <location>
        <begin position="15"/>
        <end position="286"/>
    </location>
</feature>
<evidence type="ECO:0000256" key="2">
    <source>
        <dbReference type="ARBA" id="ARBA00023002"/>
    </source>
</evidence>
<name>A0ABV0ELS0_9ENTE</name>
<dbReference type="InterPro" id="IPR050418">
    <property type="entry name" value="D-iso_2-hydroxyacid_DH_PdxB"/>
</dbReference>
<comment type="caution">
    <text evidence="7">The sequence shown here is derived from an EMBL/GenBank/DDBJ whole genome shotgun (WGS) entry which is preliminary data.</text>
</comment>
<dbReference type="InterPro" id="IPR029753">
    <property type="entry name" value="D-isomer_DH_CS"/>
</dbReference>
<organism evidence="7 8">
    <name type="scientific">Candidatus Enterococcus ferrettii</name>
    <dbReference type="NCBI Taxonomy" id="2815324"/>
    <lineage>
        <taxon>Bacteria</taxon>
        <taxon>Bacillati</taxon>
        <taxon>Bacillota</taxon>
        <taxon>Bacilli</taxon>
        <taxon>Lactobacillales</taxon>
        <taxon>Enterococcaceae</taxon>
        <taxon>Enterococcus</taxon>
    </lineage>
</organism>
<dbReference type="Proteomes" id="UP000664357">
    <property type="component" value="Unassembled WGS sequence"/>
</dbReference>
<evidence type="ECO:0000256" key="4">
    <source>
        <dbReference type="RuleBase" id="RU003719"/>
    </source>
</evidence>
<evidence type="ECO:0000259" key="6">
    <source>
        <dbReference type="Pfam" id="PF02826"/>
    </source>
</evidence>
<dbReference type="Pfam" id="PF00389">
    <property type="entry name" value="2-Hacid_dh"/>
    <property type="match status" value="1"/>
</dbReference>
<evidence type="ECO:0000259" key="5">
    <source>
        <dbReference type="Pfam" id="PF00389"/>
    </source>
</evidence>
<dbReference type="InterPro" id="IPR006140">
    <property type="entry name" value="D-isomer_DH_NAD-bd"/>
</dbReference>
<evidence type="ECO:0000256" key="3">
    <source>
        <dbReference type="ARBA" id="ARBA00023027"/>
    </source>
</evidence>
<comment type="similarity">
    <text evidence="1 4">Belongs to the D-isomer specific 2-hydroxyacid dehydrogenase family.</text>
</comment>
<dbReference type="CDD" id="cd12172">
    <property type="entry name" value="PGDH_like_2"/>
    <property type="match status" value="1"/>
</dbReference>
<dbReference type="SUPFAM" id="SSF52283">
    <property type="entry name" value="Formate/glycerate dehydrogenase catalytic domain-like"/>
    <property type="match status" value="1"/>
</dbReference>
<evidence type="ECO:0000313" key="7">
    <source>
        <dbReference type="EMBL" id="MEO1769590.1"/>
    </source>
</evidence>
<accession>A0ABV0ELS0</accession>
<sequence>MNVLITPRGFAAYGQSEIEKMRSYGLKVHYNDTGLAYSDEEFLALAKNADAIIVGVDIMDKRVIDQCPKLKVICKFGVGTDNIDVAYAESKNIYVGRTIGSNSNAVAEHVMSMIYCEAKNLWPTIRGVKNHQWQKPTGYEISGKTLGIVGFGAIGKYLAKQAVGIGMTVQVNDVFDIPTEVLDEYQVEKVDLDHLLKSSDYISLHLPLINNTKNMISVNEFQMMKKTACLVNAARGGIVDEKALYEALISGQIRSACFDVFSQEPPADKEPLLALDNFLLTSHTAARTVESEKRTCAYSTEIVMEKLRVL</sequence>
<dbReference type="PANTHER" id="PTHR43761:SF1">
    <property type="entry name" value="D-ISOMER SPECIFIC 2-HYDROXYACID DEHYDROGENASE CATALYTIC DOMAIN-CONTAINING PROTEIN-RELATED"/>
    <property type="match status" value="1"/>
</dbReference>
<dbReference type="PANTHER" id="PTHR43761">
    <property type="entry name" value="D-ISOMER SPECIFIC 2-HYDROXYACID DEHYDROGENASE FAMILY PROTEIN (AFU_ORTHOLOGUE AFUA_1G13630)"/>
    <property type="match status" value="1"/>
</dbReference>
<protein>
    <submittedName>
        <fullName evidence="7">D-3-phosphoglycerate dehydrogenase/2-oxoglutarate reductase</fullName>
    </submittedName>
</protein>
<dbReference type="Pfam" id="PF02826">
    <property type="entry name" value="2-Hacid_dh_C"/>
    <property type="match status" value="1"/>
</dbReference>
<dbReference type="EMBL" id="JAFREL020000001">
    <property type="protein sequence ID" value="MEO1769590.1"/>
    <property type="molecule type" value="Genomic_DNA"/>
</dbReference>
<dbReference type="InterPro" id="IPR006139">
    <property type="entry name" value="D-isomer_2_OHA_DH_cat_dom"/>
</dbReference>
<dbReference type="Gene3D" id="3.40.50.720">
    <property type="entry name" value="NAD(P)-binding Rossmann-like Domain"/>
    <property type="match status" value="2"/>
</dbReference>
<evidence type="ECO:0000313" key="8">
    <source>
        <dbReference type="Proteomes" id="UP000664357"/>
    </source>
</evidence>
<keyword evidence="8" id="KW-1185">Reference proteome</keyword>
<reference evidence="7 8" key="2">
    <citation type="submission" date="2024-02" db="EMBL/GenBank/DDBJ databases">
        <title>The Genome Sequence of Enterococcus sp. DIV0159.</title>
        <authorList>
            <person name="Earl A."/>
            <person name="Manson A."/>
            <person name="Gilmore M."/>
            <person name="Sanders J."/>
            <person name="Shea T."/>
            <person name="Howe W."/>
            <person name="Livny J."/>
            <person name="Cuomo C."/>
            <person name="Neafsey D."/>
            <person name="Birren B."/>
        </authorList>
    </citation>
    <scope>NUCLEOTIDE SEQUENCE [LARGE SCALE GENOMIC DNA]</scope>
    <source>
        <strain evidence="7 8">665A</strain>
    </source>
</reference>
<feature type="domain" description="D-isomer specific 2-hydroxyacid dehydrogenase NAD-binding" evidence="6">
    <location>
        <begin position="113"/>
        <end position="285"/>
    </location>
</feature>
<reference evidence="7 8" key="1">
    <citation type="submission" date="2021-03" db="EMBL/GenBank/DDBJ databases">
        <authorList>
            <person name="Gilmore M.S."/>
            <person name="Schwartzman J."/>
            <person name="Van Tyne D."/>
            <person name="Martin M."/>
            <person name="Earl A.M."/>
            <person name="Manson A.L."/>
            <person name="Straub T."/>
            <person name="Salamzade R."/>
            <person name="Saavedra J."/>
            <person name="Lebreton F."/>
            <person name="Prichula J."/>
            <person name="Schaufler K."/>
            <person name="Gaca A."/>
            <person name="Sgardioli B."/>
            <person name="Wagenaar J."/>
            <person name="Strong T."/>
        </authorList>
    </citation>
    <scope>NUCLEOTIDE SEQUENCE [LARGE SCALE GENOMIC DNA]</scope>
    <source>
        <strain evidence="7 8">665A</strain>
    </source>
</reference>
<dbReference type="SUPFAM" id="SSF51735">
    <property type="entry name" value="NAD(P)-binding Rossmann-fold domains"/>
    <property type="match status" value="1"/>
</dbReference>
<proteinExistence type="inferred from homology"/>
<evidence type="ECO:0000256" key="1">
    <source>
        <dbReference type="ARBA" id="ARBA00005854"/>
    </source>
</evidence>
<dbReference type="PROSITE" id="PS00671">
    <property type="entry name" value="D_2_HYDROXYACID_DH_3"/>
    <property type="match status" value="1"/>
</dbReference>
<dbReference type="RefSeq" id="WP_207700590.1">
    <property type="nucleotide sequence ID" value="NZ_JAFREL020000001.1"/>
</dbReference>
<gene>
    <name evidence="7" type="ORF">JZO67_001541</name>
</gene>
<keyword evidence="3" id="KW-0520">NAD</keyword>
<dbReference type="InterPro" id="IPR036291">
    <property type="entry name" value="NAD(P)-bd_dom_sf"/>
</dbReference>